<dbReference type="SMART" id="SM00226">
    <property type="entry name" value="LMWPc"/>
    <property type="match status" value="1"/>
</dbReference>
<evidence type="ECO:0000259" key="2">
    <source>
        <dbReference type="SMART" id="SM00226"/>
    </source>
</evidence>
<dbReference type="InterPro" id="IPR036196">
    <property type="entry name" value="Ptyr_pPase_sf"/>
</dbReference>
<evidence type="ECO:0000313" key="4">
    <source>
        <dbReference type="Proteomes" id="UP001501563"/>
    </source>
</evidence>
<name>A0ABP7KD60_9ACTN</name>
<feature type="domain" description="Phosphotyrosine protein phosphatase I" evidence="2">
    <location>
        <begin position="2"/>
        <end position="130"/>
    </location>
</feature>
<dbReference type="EMBL" id="BAAAZA010000011">
    <property type="protein sequence ID" value="GAA3873643.1"/>
    <property type="molecule type" value="Genomic_DNA"/>
</dbReference>
<feature type="region of interest" description="Disordered" evidence="1">
    <location>
        <begin position="123"/>
        <end position="167"/>
    </location>
</feature>
<dbReference type="Proteomes" id="UP001501563">
    <property type="component" value="Unassembled WGS sequence"/>
</dbReference>
<organism evidence="3 4">
    <name type="scientific">Streptomyces lannensis</name>
    <dbReference type="NCBI Taxonomy" id="766498"/>
    <lineage>
        <taxon>Bacteria</taxon>
        <taxon>Bacillati</taxon>
        <taxon>Actinomycetota</taxon>
        <taxon>Actinomycetes</taxon>
        <taxon>Kitasatosporales</taxon>
        <taxon>Streptomycetaceae</taxon>
        <taxon>Streptomyces</taxon>
    </lineage>
</organism>
<dbReference type="SUPFAM" id="SSF52788">
    <property type="entry name" value="Phosphotyrosine protein phosphatases I"/>
    <property type="match status" value="1"/>
</dbReference>
<dbReference type="InterPro" id="IPR023485">
    <property type="entry name" value="Ptyr_pPase"/>
</dbReference>
<dbReference type="Pfam" id="PF01451">
    <property type="entry name" value="LMWPc"/>
    <property type="match status" value="1"/>
</dbReference>
<dbReference type="Gene3D" id="3.40.50.2300">
    <property type="match status" value="1"/>
</dbReference>
<keyword evidence="4" id="KW-1185">Reference proteome</keyword>
<proteinExistence type="predicted"/>
<evidence type="ECO:0000256" key="1">
    <source>
        <dbReference type="SAM" id="MobiDB-lite"/>
    </source>
</evidence>
<feature type="compositionally biased region" description="Basic and acidic residues" evidence="1">
    <location>
        <begin position="127"/>
        <end position="137"/>
    </location>
</feature>
<gene>
    <name evidence="3" type="ORF">GCM10022207_44050</name>
</gene>
<comment type="caution">
    <text evidence="3">The sequence shown here is derived from an EMBL/GenBank/DDBJ whole genome shotgun (WGS) entry which is preliminary data.</text>
</comment>
<sequence length="241" mass="24978">MTRVLFVCTGNVHRSVLAERLLAARLPSGSAVRPESAGTEARPRPGMERSTRAVLEKLGGDGSGFAARRLTAPLVAGAGLVLGLAREHREAAVRLAPSAMRRCFTLKEFVRLAAGGVDGVRGWTDGETPRAQRRPVDEGVPGVTRERCGPAGPHGAVPYPAAPRSSAPGTLHGAAAPVLAFDVVVAAAATRRGSTGPVPAADDDVLDPWAQPYEVLYECAREIDRAVSRLALLLGGGGASV</sequence>
<accession>A0ABP7KD60</accession>
<dbReference type="RefSeq" id="WP_331266026.1">
    <property type="nucleotide sequence ID" value="NZ_BAAAZA010000011.1"/>
</dbReference>
<reference evidence="4" key="1">
    <citation type="journal article" date="2019" name="Int. J. Syst. Evol. Microbiol.">
        <title>The Global Catalogue of Microorganisms (GCM) 10K type strain sequencing project: providing services to taxonomists for standard genome sequencing and annotation.</title>
        <authorList>
            <consortium name="The Broad Institute Genomics Platform"/>
            <consortium name="The Broad Institute Genome Sequencing Center for Infectious Disease"/>
            <person name="Wu L."/>
            <person name="Ma J."/>
        </authorList>
    </citation>
    <scope>NUCLEOTIDE SEQUENCE [LARGE SCALE GENOMIC DNA]</scope>
    <source>
        <strain evidence="4">JCM 16578</strain>
    </source>
</reference>
<feature type="region of interest" description="Disordered" evidence="1">
    <location>
        <begin position="29"/>
        <end position="49"/>
    </location>
</feature>
<evidence type="ECO:0000313" key="3">
    <source>
        <dbReference type="EMBL" id="GAA3873643.1"/>
    </source>
</evidence>
<protein>
    <recommendedName>
        <fullName evidence="2">Phosphotyrosine protein phosphatase I domain-containing protein</fullName>
    </recommendedName>
</protein>